<reference evidence="3 4" key="1">
    <citation type="submission" date="2024-09" db="EMBL/GenBank/DDBJ databases">
        <authorList>
            <person name="Sun Q."/>
            <person name="Mori K."/>
        </authorList>
    </citation>
    <scope>NUCLEOTIDE SEQUENCE [LARGE SCALE GENOMIC DNA]</scope>
    <source>
        <strain evidence="3 4">JCM 15389</strain>
    </source>
</reference>
<dbReference type="PANTHER" id="PTHR43174:SF1">
    <property type="entry name" value="UDP-N-ACETYLGLUCOSAMINE 2-EPIMERASE"/>
    <property type="match status" value="1"/>
</dbReference>
<dbReference type="GO" id="GO:0008761">
    <property type="term" value="F:UDP-N-acetylglucosamine 2-epimerase activity"/>
    <property type="evidence" value="ECO:0007669"/>
    <property type="project" value="UniProtKB-EC"/>
</dbReference>
<dbReference type="EMBL" id="JBHLYQ010000049">
    <property type="protein sequence ID" value="MFC0081815.1"/>
    <property type="molecule type" value="Genomic_DNA"/>
</dbReference>
<proteinExistence type="inferred from homology"/>
<dbReference type="Proteomes" id="UP001589788">
    <property type="component" value="Unassembled WGS sequence"/>
</dbReference>
<evidence type="ECO:0000313" key="3">
    <source>
        <dbReference type="EMBL" id="MFC0081815.1"/>
    </source>
</evidence>
<accession>A0ABV6C289</accession>
<comment type="similarity">
    <text evidence="1">Belongs to the UDP-N-acetylglucosamine 2-epimerase family.</text>
</comment>
<sequence>MTVGGLQRVLVPFGTRPEVIKLAPVVAALRSRGLEVRTVATGQQAAATMADRFYEELGLVPDQRIELPEEPAARLGELLHQAARVVEDEARAGTELVLVLGDTFTVPVFALAARRSRLPVAHLEAGLRSLNPTSMEEVNRRVGAACASLHLAPTELAAGLLLLEGVPADRIKVVGNPVLDVARATGVTRRPPQARQGIVVTAHRATNVDDPARLANLVALLEALGRRHPPVRFPVHPRTADRLRAFGLADRLAQAQGVVLSEPLGYQAMLEAMAACQVVVTDSGGIQEEAAYLGVPVVVLRRSTPRWEGVALGAAVLSGLDPEEVLAAVERLATPAQQERVAGLPCPYGDGHAAERVADVLQDPATKELLALDEPDFRRSLPAVVQAALDQVAAQGASLWVPRG</sequence>
<evidence type="ECO:0000313" key="4">
    <source>
        <dbReference type="Proteomes" id="UP001589788"/>
    </source>
</evidence>
<evidence type="ECO:0000259" key="2">
    <source>
        <dbReference type="Pfam" id="PF02350"/>
    </source>
</evidence>
<protein>
    <submittedName>
        <fullName evidence="3">Non-hydrolyzing UDP-N-acetylglucosamine 2-epimerase</fullName>
        <ecNumber evidence="3">5.1.3.14</ecNumber>
    </submittedName>
</protein>
<dbReference type="CDD" id="cd03786">
    <property type="entry name" value="GTB_UDP-GlcNAc_2-Epimerase"/>
    <property type="match status" value="1"/>
</dbReference>
<name>A0ABV6C289_9ACTN</name>
<dbReference type="SUPFAM" id="SSF53756">
    <property type="entry name" value="UDP-Glycosyltransferase/glycogen phosphorylase"/>
    <property type="match status" value="1"/>
</dbReference>
<evidence type="ECO:0000256" key="1">
    <source>
        <dbReference type="RuleBase" id="RU003513"/>
    </source>
</evidence>
<dbReference type="RefSeq" id="WP_377789106.1">
    <property type="nucleotide sequence ID" value="NZ_JBHLYQ010000049.1"/>
</dbReference>
<keyword evidence="4" id="KW-1185">Reference proteome</keyword>
<comment type="caution">
    <text evidence="3">The sequence shown here is derived from an EMBL/GenBank/DDBJ whole genome shotgun (WGS) entry which is preliminary data.</text>
</comment>
<dbReference type="InterPro" id="IPR029767">
    <property type="entry name" value="WecB-like"/>
</dbReference>
<dbReference type="Pfam" id="PF02350">
    <property type="entry name" value="Epimerase_2"/>
    <property type="match status" value="1"/>
</dbReference>
<dbReference type="NCBIfam" id="TIGR00236">
    <property type="entry name" value="wecB"/>
    <property type="match status" value="1"/>
</dbReference>
<organism evidence="3 4">
    <name type="scientific">Aciditerrimonas ferrireducens</name>
    <dbReference type="NCBI Taxonomy" id="667306"/>
    <lineage>
        <taxon>Bacteria</taxon>
        <taxon>Bacillati</taxon>
        <taxon>Actinomycetota</taxon>
        <taxon>Acidimicrobiia</taxon>
        <taxon>Acidimicrobiales</taxon>
        <taxon>Acidimicrobiaceae</taxon>
        <taxon>Aciditerrimonas</taxon>
    </lineage>
</organism>
<dbReference type="EC" id="5.1.3.14" evidence="3"/>
<dbReference type="PANTHER" id="PTHR43174">
    <property type="entry name" value="UDP-N-ACETYLGLUCOSAMINE 2-EPIMERASE"/>
    <property type="match status" value="1"/>
</dbReference>
<feature type="domain" description="UDP-N-acetylglucosamine 2-epimerase" evidence="2">
    <location>
        <begin position="30"/>
        <end position="361"/>
    </location>
</feature>
<gene>
    <name evidence="3" type="primary">wecB</name>
    <name evidence="3" type="ORF">ACFFRE_06605</name>
</gene>
<dbReference type="InterPro" id="IPR003331">
    <property type="entry name" value="UDP_GlcNAc_Epimerase_2_dom"/>
</dbReference>
<keyword evidence="1 3" id="KW-0413">Isomerase</keyword>
<dbReference type="Gene3D" id="3.40.50.2000">
    <property type="entry name" value="Glycogen Phosphorylase B"/>
    <property type="match status" value="2"/>
</dbReference>